<dbReference type="InterPro" id="IPR011037">
    <property type="entry name" value="Pyrv_Knase-like_insert_dom_sf"/>
</dbReference>
<evidence type="ECO:0000313" key="3">
    <source>
        <dbReference type="EMBL" id="SDY55890.1"/>
    </source>
</evidence>
<dbReference type="GO" id="GO:0030170">
    <property type="term" value="F:pyridoxal phosphate binding"/>
    <property type="evidence" value="ECO:0007669"/>
    <property type="project" value="InterPro"/>
</dbReference>
<dbReference type="RefSeq" id="WP_342708069.1">
    <property type="nucleotide sequence ID" value="NZ_FNPF01000010.1"/>
</dbReference>
<organism evidence="3 4">
    <name type="scientific">Citreimonas salinaria</name>
    <dbReference type="NCBI Taxonomy" id="321339"/>
    <lineage>
        <taxon>Bacteria</taxon>
        <taxon>Pseudomonadati</taxon>
        <taxon>Pseudomonadota</taxon>
        <taxon>Alphaproteobacteria</taxon>
        <taxon>Rhodobacterales</taxon>
        <taxon>Roseobacteraceae</taxon>
        <taxon>Citreimonas</taxon>
    </lineage>
</organism>
<proteinExistence type="predicted"/>
<feature type="compositionally biased region" description="Basic and acidic residues" evidence="1">
    <location>
        <begin position="159"/>
        <end position="174"/>
    </location>
</feature>
<dbReference type="Gene3D" id="2.40.33.20">
    <property type="entry name" value="PK beta-barrel domain-like"/>
    <property type="match status" value="1"/>
</dbReference>
<dbReference type="GO" id="GO:0030151">
    <property type="term" value="F:molybdenum ion binding"/>
    <property type="evidence" value="ECO:0007669"/>
    <property type="project" value="InterPro"/>
</dbReference>
<gene>
    <name evidence="3" type="ORF">SAMN05444340_110123</name>
</gene>
<name>A0A1H3KUX2_9RHOB</name>
<dbReference type="STRING" id="321339.SAMN05444340_110123"/>
<dbReference type="InterPro" id="IPR052716">
    <property type="entry name" value="MOSC_domain"/>
</dbReference>
<keyword evidence="4" id="KW-1185">Reference proteome</keyword>
<accession>A0A1H3KUX2</accession>
<dbReference type="Proteomes" id="UP000199286">
    <property type="component" value="Unassembled WGS sequence"/>
</dbReference>
<feature type="domain" description="MOSC" evidence="2">
    <location>
        <begin position="23"/>
        <end position="155"/>
    </location>
</feature>
<protein>
    <recommendedName>
        <fullName evidence="2">MOSC domain-containing protein</fullName>
    </recommendedName>
</protein>
<sequence>MQTIADLQSRFSRPGRIAWIGVRPARKAPMHGVQHAEIEETGLVGDHGRSEKRAVTLIQAEHLRVIEALCETQTVVPELLRRNVVVAGINLVALRGRPFWLGTALLEITGPCAPCSRMEAALGMGGYAAMRGHGGWCARVMAPGIAAVDDQLVPAAAERASDHEDRTGRERRDAPVTVFRTPEARR</sequence>
<dbReference type="Pfam" id="PF03473">
    <property type="entry name" value="MOSC"/>
    <property type="match status" value="1"/>
</dbReference>
<feature type="region of interest" description="Disordered" evidence="1">
    <location>
        <begin position="156"/>
        <end position="186"/>
    </location>
</feature>
<dbReference type="AlphaFoldDB" id="A0A1H3KUX2"/>
<dbReference type="SUPFAM" id="SSF50800">
    <property type="entry name" value="PK beta-barrel domain-like"/>
    <property type="match status" value="1"/>
</dbReference>
<dbReference type="PANTHER" id="PTHR36930:SF1">
    <property type="entry name" value="MOSC DOMAIN-CONTAINING PROTEIN"/>
    <property type="match status" value="1"/>
</dbReference>
<evidence type="ECO:0000259" key="2">
    <source>
        <dbReference type="PROSITE" id="PS51340"/>
    </source>
</evidence>
<dbReference type="GO" id="GO:0003824">
    <property type="term" value="F:catalytic activity"/>
    <property type="evidence" value="ECO:0007669"/>
    <property type="project" value="InterPro"/>
</dbReference>
<dbReference type="PROSITE" id="PS51340">
    <property type="entry name" value="MOSC"/>
    <property type="match status" value="1"/>
</dbReference>
<dbReference type="EMBL" id="FNPF01000010">
    <property type="protein sequence ID" value="SDY55890.1"/>
    <property type="molecule type" value="Genomic_DNA"/>
</dbReference>
<reference evidence="3 4" key="1">
    <citation type="submission" date="2016-10" db="EMBL/GenBank/DDBJ databases">
        <authorList>
            <person name="de Groot N.N."/>
        </authorList>
    </citation>
    <scope>NUCLEOTIDE SEQUENCE [LARGE SCALE GENOMIC DNA]</scope>
    <source>
        <strain evidence="3 4">DSM 26880</strain>
    </source>
</reference>
<evidence type="ECO:0000313" key="4">
    <source>
        <dbReference type="Proteomes" id="UP000199286"/>
    </source>
</evidence>
<dbReference type="PANTHER" id="PTHR36930">
    <property type="entry name" value="METAL-SULFUR CLUSTER BIOSYNTHESIS PROTEINS YUAD-RELATED"/>
    <property type="match status" value="1"/>
</dbReference>
<evidence type="ECO:0000256" key="1">
    <source>
        <dbReference type="SAM" id="MobiDB-lite"/>
    </source>
</evidence>
<dbReference type="InterPro" id="IPR005302">
    <property type="entry name" value="MoCF_Sase_C"/>
</dbReference>